<feature type="transmembrane region" description="Helical" evidence="1">
    <location>
        <begin position="234"/>
        <end position="252"/>
    </location>
</feature>
<feature type="transmembrane region" description="Helical" evidence="1">
    <location>
        <begin position="264"/>
        <end position="283"/>
    </location>
</feature>
<sequence length="312" mass="35443">MAERNPTRVAFVIFSLVAHLIAMAFNTLASIGKPSGVFQQSTEDVTQKYVTAITPARWSLFFWDFTYVWLLCMHIYLLAGLYRRRVYSWMYVSPAVLPYAFHVVLITNIIMNISYLFLFDRELLLASLVMSATMAFTNCLLMFFSCYGVKVYGAWLNKHHSLDLWLLRILVQNGVAMYTTFTSVATLLTLTIVLQFDAKMSSSNSAIISLSFLLAAILIWFVVENILLENHFRFVLSVYPVVILMLAGIVSHESSPGPNDVVSAALLGVACILFLIRITLVVWRHCKHPLYPPDMPVMSPIELVRTQNQVFF</sequence>
<comment type="caution">
    <text evidence="2">The sequence shown here is derived from an EMBL/GenBank/DDBJ whole genome shotgun (WGS) entry which is preliminary data.</text>
</comment>
<dbReference type="PANTHER" id="PTHR33802:SF4">
    <property type="entry name" value="SI:DKEY-29D8.3"/>
    <property type="match status" value="1"/>
</dbReference>
<keyword evidence="1" id="KW-1133">Transmembrane helix</keyword>
<dbReference type="PANTHER" id="PTHR33802">
    <property type="entry name" value="SI:CH211-161H7.5-RELATED"/>
    <property type="match status" value="1"/>
</dbReference>
<evidence type="ECO:0000256" key="1">
    <source>
        <dbReference type="SAM" id="Phobius"/>
    </source>
</evidence>
<protein>
    <submittedName>
        <fullName evidence="2">Uncharacterized protein</fullName>
    </submittedName>
</protein>
<dbReference type="AlphaFoldDB" id="A0AAV6FZK2"/>
<feature type="transmembrane region" description="Helical" evidence="1">
    <location>
        <begin position="65"/>
        <end position="83"/>
    </location>
</feature>
<keyword evidence="1" id="KW-0472">Membrane</keyword>
<feature type="transmembrane region" description="Helical" evidence="1">
    <location>
        <begin position="170"/>
        <end position="194"/>
    </location>
</feature>
<evidence type="ECO:0000313" key="3">
    <source>
        <dbReference type="Proteomes" id="UP000823561"/>
    </source>
</evidence>
<feature type="transmembrane region" description="Helical" evidence="1">
    <location>
        <begin position="124"/>
        <end position="149"/>
    </location>
</feature>
<keyword evidence="3" id="KW-1185">Reference proteome</keyword>
<organism evidence="2 3">
    <name type="scientific">Alosa alosa</name>
    <name type="common">allis shad</name>
    <dbReference type="NCBI Taxonomy" id="278164"/>
    <lineage>
        <taxon>Eukaryota</taxon>
        <taxon>Metazoa</taxon>
        <taxon>Chordata</taxon>
        <taxon>Craniata</taxon>
        <taxon>Vertebrata</taxon>
        <taxon>Euteleostomi</taxon>
        <taxon>Actinopterygii</taxon>
        <taxon>Neopterygii</taxon>
        <taxon>Teleostei</taxon>
        <taxon>Clupei</taxon>
        <taxon>Clupeiformes</taxon>
        <taxon>Clupeoidei</taxon>
        <taxon>Clupeidae</taxon>
        <taxon>Alosa</taxon>
    </lineage>
</organism>
<gene>
    <name evidence="2" type="ORF">AALO_G00209900</name>
</gene>
<evidence type="ECO:0000313" key="2">
    <source>
        <dbReference type="EMBL" id="KAG5268243.1"/>
    </source>
</evidence>
<feature type="transmembrane region" description="Helical" evidence="1">
    <location>
        <begin position="95"/>
        <end position="118"/>
    </location>
</feature>
<accession>A0AAV6FZK2</accession>
<name>A0AAV6FZK2_9TELE</name>
<dbReference type="Proteomes" id="UP000823561">
    <property type="component" value="Chromosome 16"/>
</dbReference>
<reference evidence="2" key="1">
    <citation type="submission" date="2020-10" db="EMBL/GenBank/DDBJ databases">
        <title>Chromosome-scale genome assembly of the Allis shad, Alosa alosa.</title>
        <authorList>
            <person name="Margot Z."/>
            <person name="Christophe K."/>
            <person name="Cabau C."/>
            <person name="Louis A."/>
            <person name="Berthelot C."/>
            <person name="Parey E."/>
            <person name="Roest Crollius H."/>
            <person name="Montfort J."/>
            <person name="Robinson-Rechavi M."/>
            <person name="Bucao C."/>
            <person name="Bouchez O."/>
            <person name="Gislard M."/>
            <person name="Lluch J."/>
            <person name="Milhes M."/>
            <person name="Lampietro C."/>
            <person name="Lopez Roques C."/>
            <person name="Donnadieu C."/>
            <person name="Braasch I."/>
            <person name="Desvignes T."/>
            <person name="Postlethwait J."/>
            <person name="Bobe J."/>
            <person name="Guiguen Y."/>
        </authorList>
    </citation>
    <scope>NUCLEOTIDE SEQUENCE</scope>
    <source>
        <strain evidence="2">M-15738</strain>
        <tissue evidence="2">Blood</tissue>
    </source>
</reference>
<feature type="transmembrane region" description="Helical" evidence="1">
    <location>
        <begin position="206"/>
        <end position="227"/>
    </location>
</feature>
<keyword evidence="1" id="KW-0812">Transmembrane</keyword>
<proteinExistence type="predicted"/>
<dbReference type="EMBL" id="JADWDJ010000016">
    <property type="protein sequence ID" value="KAG5268243.1"/>
    <property type="molecule type" value="Genomic_DNA"/>
</dbReference>